<gene>
    <name evidence="2" type="ORF">MANY_22020</name>
</gene>
<proteinExistence type="predicted"/>
<dbReference type="AlphaFoldDB" id="A0A6N4W824"/>
<dbReference type="RefSeq" id="WP_163804263.1">
    <property type="nucleotide sequence ID" value="NZ_AP022620.1"/>
</dbReference>
<keyword evidence="1" id="KW-1133">Transmembrane helix</keyword>
<dbReference type="EMBL" id="AP022620">
    <property type="protein sequence ID" value="BBZ76865.1"/>
    <property type="molecule type" value="Genomic_DNA"/>
</dbReference>
<organism evidence="2 3">
    <name type="scientific">Mycolicibacterium anyangense</name>
    <dbReference type="NCBI Taxonomy" id="1431246"/>
    <lineage>
        <taxon>Bacteria</taxon>
        <taxon>Bacillati</taxon>
        <taxon>Actinomycetota</taxon>
        <taxon>Actinomycetes</taxon>
        <taxon>Mycobacteriales</taxon>
        <taxon>Mycobacteriaceae</taxon>
        <taxon>Mycolicibacterium</taxon>
    </lineage>
</organism>
<evidence type="ECO:0000313" key="2">
    <source>
        <dbReference type="EMBL" id="BBZ76865.1"/>
    </source>
</evidence>
<dbReference type="InterPro" id="IPR039708">
    <property type="entry name" value="MT1774/Rv1733c-like"/>
</dbReference>
<keyword evidence="3" id="KW-1185">Reference proteome</keyword>
<keyword evidence="1" id="KW-0472">Membrane</keyword>
<feature type="transmembrane region" description="Helical" evidence="1">
    <location>
        <begin position="32"/>
        <end position="55"/>
    </location>
</feature>
<name>A0A6N4W824_9MYCO</name>
<reference evidence="2 3" key="1">
    <citation type="journal article" date="2019" name="Emerg. Microbes Infect.">
        <title>Comprehensive subspecies identification of 175 nontuberculous mycobacteria species based on 7547 genomic profiles.</title>
        <authorList>
            <person name="Matsumoto Y."/>
            <person name="Kinjo T."/>
            <person name="Motooka D."/>
            <person name="Nabeya D."/>
            <person name="Jung N."/>
            <person name="Uechi K."/>
            <person name="Horii T."/>
            <person name="Iida T."/>
            <person name="Fujita J."/>
            <person name="Nakamura S."/>
        </authorList>
    </citation>
    <scope>NUCLEOTIDE SEQUENCE [LARGE SCALE GENOMIC DNA]</scope>
    <source>
        <strain evidence="2 3">JCM 30275</strain>
    </source>
</reference>
<protein>
    <submittedName>
        <fullName evidence="2">Membrane protein</fullName>
    </submittedName>
</protein>
<feature type="transmembrane region" description="Helical" evidence="1">
    <location>
        <begin position="145"/>
        <end position="167"/>
    </location>
</feature>
<evidence type="ECO:0000313" key="3">
    <source>
        <dbReference type="Proteomes" id="UP000467249"/>
    </source>
</evidence>
<dbReference type="KEGG" id="many:MANY_22020"/>
<keyword evidence="1" id="KW-0812">Transmembrane</keyword>
<dbReference type="PANTHER" id="PTHR42305:SF1">
    <property type="entry name" value="MEMBRANE PROTEIN RV1733C-RELATED"/>
    <property type="match status" value="1"/>
</dbReference>
<sequence>MDTFIPRPGGGRILRLFARNPLIRRSDRLESLVLILAVTVVLAAAPIAGAIGTAIHSSRAAVYQEQMATRHAVTATVLEDSASTVRPYALFFDVHARWSDRGITHEDTFGWGQPAKAGEQLTVWVDRQGTYAGPPTPPGRAVSDAVIAAVVLWLSVLTLVVAVTTLVRFRIERRRHAQWDRGLRGLVGDDGGRTSSDH</sequence>
<accession>A0A6N4W824</accession>
<dbReference type="PANTHER" id="PTHR42305">
    <property type="entry name" value="MEMBRANE PROTEIN RV1733C-RELATED"/>
    <property type="match status" value="1"/>
</dbReference>
<dbReference type="Proteomes" id="UP000467249">
    <property type="component" value="Chromosome"/>
</dbReference>
<evidence type="ECO:0000256" key="1">
    <source>
        <dbReference type="SAM" id="Phobius"/>
    </source>
</evidence>